<keyword evidence="2" id="KW-0408">Iron</keyword>
<reference evidence="4 5" key="1">
    <citation type="submission" date="2024-01" db="EMBL/GenBank/DDBJ databases">
        <title>Hyphobacterium bacterium isolated from marine sediment.</title>
        <authorList>
            <person name="Zhao S."/>
        </authorList>
    </citation>
    <scope>NUCLEOTIDE SEQUENCE [LARGE SCALE GENOMIC DNA]</scope>
    <source>
        <strain evidence="4 5">Y60-23</strain>
    </source>
</reference>
<dbReference type="PANTHER" id="PTHR13932">
    <property type="entry name" value="COPROPORPHYRINIGEN III OXIDASE"/>
    <property type="match status" value="1"/>
</dbReference>
<proteinExistence type="inferred from homology"/>
<comment type="function">
    <text evidence="2">Probably acts as a heme chaperone, transferring heme to an unknown acceptor. Binds one molecule of heme per monomer, possibly covalently. Binds 1 [4Fe-4S] cluster. The cluster is coordinated with 3 cysteines and an exchangeable S-adenosyl-L-methionine.</text>
</comment>
<dbReference type="InterPro" id="IPR058240">
    <property type="entry name" value="rSAM_sf"/>
</dbReference>
<dbReference type="PANTHER" id="PTHR13932:SF5">
    <property type="entry name" value="RADICAL S-ADENOSYL METHIONINE DOMAIN-CONTAINING PROTEIN 1, MITOCHONDRIAL"/>
    <property type="match status" value="1"/>
</dbReference>
<dbReference type="Pfam" id="PF06969">
    <property type="entry name" value="HemN_C"/>
    <property type="match status" value="1"/>
</dbReference>
<evidence type="ECO:0000313" key="4">
    <source>
        <dbReference type="EMBL" id="MEE2565417.1"/>
    </source>
</evidence>
<evidence type="ECO:0000313" key="5">
    <source>
        <dbReference type="Proteomes" id="UP001310692"/>
    </source>
</evidence>
<keyword evidence="2" id="KW-0963">Cytoplasm</keyword>
<keyword evidence="2" id="KW-0004">4Fe-4S</keyword>
<feature type="domain" description="Radical SAM core" evidence="3">
    <location>
        <begin position="1"/>
        <end position="228"/>
    </location>
</feature>
<comment type="caution">
    <text evidence="4">The sequence shown here is derived from an EMBL/GenBank/DDBJ whole genome shotgun (WGS) entry which is preliminary data.</text>
</comment>
<dbReference type="Gene3D" id="3.30.750.200">
    <property type="match status" value="1"/>
</dbReference>
<name>A0ABU7LV40_9PROT</name>
<protein>
    <recommendedName>
        <fullName evidence="2">Heme chaperone HemW</fullName>
    </recommendedName>
</protein>
<comment type="similarity">
    <text evidence="1">Belongs to the anaerobic coproporphyrinogen-III oxidase family. HemW subfamily.</text>
</comment>
<dbReference type="SUPFAM" id="SSF102114">
    <property type="entry name" value="Radical SAM enzymes"/>
    <property type="match status" value="1"/>
</dbReference>
<keyword evidence="5" id="KW-1185">Reference proteome</keyword>
<dbReference type="NCBIfam" id="TIGR00539">
    <property type="entry name" value="hemN_rel"/>
    <property type="match status" value="1"/>
</dbReference>
<dbReference type="SFLD" id="SFLDF00562">
    <property type="entry name" value="HemN-like__clustered_with_heat"/>
    <property type="match status" value="1"/>
</dbReference>
<evidence type="ECO:0000259" key="3">
    <source>
        <dbReference type="PROSITE" id="PS51918"/>
    </source>
</evidence>
<keyword evidence="2" id="KW-0143">Chaperone</keyword>
<evidence type="ECO:0000256" key="1">
    <source>
        <dbReference type="ARBA" id="ARBA00006100"/>
    </source>
</evidence>
<comment type="subcellular location">
    <subcellularLocation>
        <location evidence="2">Cytoplasm</location>
    </subcellularLocation>
</comment>
<dbReference type="SFLD" id="SFLDS00029">
    <property type="entry name" value="Radical_SAM"/>
    <property type="match status" value="1"/>
</dbReference>
<dbReference type="Pfam" id="PF04055">
    <property type="entry name" value="Radical_SAM"/>
    <property type="match status" value="1"/>
</dbReference>
<dbReference type="PROSITE" id="PS51918">
    <property type="entry name" value="RADICAL_SAM"/>
    <property type="match status" value="1"/>
</dbReference>
<dbReference type="SMART" id="SM00729">
    <property type="entry name" value="Elp3"/>
    <property type="match status" value="1"/>
</dbReference>
<dbReference type="SFLD" id="SFLDG01065">
    <property type="entry name" value="anaerobic_coproporphyrinogen-I"/>
    <property type="match status" value="1"/>
</dbReference>
<organism evidence="4 5">
    <name type="scientific">Hyphobacterium marinum</name>
    <dbReference type="NCBI Taxonomy" id="3116574"/>
    <lineage>
        <taxon>Bacteria</taxon>
        <taxon>Pseudomonadati</taxon>
        <taxon>Pseudomonadota</taxon>
        <taxon>Alphaproteobacteria</taxon>
        <taxon>Maricaulales</taxon>
        <taxon>Maricaulaceae</taxon>
        <taxon>Hyphobacterium</taxon>
    </lineage>
</organism>
<dbReference type="InterPro" id="IPR034505">
    <property type="entry name" value="Coproporphyrinogen-III_oxidase"/>
</dbReference>
<dbReference type="RefSeq" id="WP_330194953.1">
    <property type="nucleotide sequence ID" value="NZ_JAZDRO010000001.1"/>
</dbReference>
<dbReference type="InterPro" id="IPR010723">
    <property type="entry name" value="HemN_C"/>
</dbReference>
<keyword evidence="2" id="KW-0411">Iron-sulfur</keyword>
<dbReference type="EMBL" id="JAZDRO010000001">
    <property type="protein sequence ID" value="MEE2565417.1"/>
    <property type="molecule type" value="Genomic_DNA"/>
</dbReference>
<gene>
    <name evidence="4" type="primary">hemW</name>
    <name evidence="4" type="ORF">V0U35_01895</name>
</gene>
<dbReference type="Proteomes" id="UP001310692">
    <property type="component" value="Unassembled WGS sequence"/>
</dbReference>
<keyword evidence="2" id="KW-0479">Metal-binding</keyword>
<dbReference type="InterPro" id="IPR006638">
    <property type="entry name" value="Elp3/MiaA/NifB-like_rSAM"/>
</dbReference>
<dbReference type="InterPro" id="IPR004559">
    <property type="entry name" value="HemW-like"/>
</dbReference>
<accession>A0ABU7LV40</accession>
<sequence>MTPSLGLYLHWPYCARICPYCDFNVYKSRASHDDLVDAILADMGHWRELTGKRPLASIHFGGGTPSLLKPAQLEHLIARAEDLWGLEAGIEIGLEANPDDQAAFAGLAAAGANRLSLGVQSFDDAALKALGRAHDGDGARAAIKAAQAAFPRVSFDMIYALEGQGLDDWRGELSEAIDYGTEHLSLYQLTIEPGTAFAKRVERGALIPPGEDLAADLYALTQELCAKAGLEAYEISNHARGVSAQSVHNRLYWTGGDWIGVGPGAHGRLGSASGGGRLATEARARPEAYRAGVTETGRGHGAPEILSADAEAAERILMGLRITDGLDRAALRAATGRDIDIGAAERYARQGLLTLTPDRVALTPEARVYGDRMANELVPD</sequence>
<evidence type="ECO:0000256" key="2">
    <source>
        <dbReference type="RuleBase" id="RU364116"/>
    </source>
</evidence>
<keyword evidence="2" id="KW-0349">Heme</keyword>
<dbReference type="SFLD" id="SFLDF00288">
    <property type="entry name" value="HemN-like__clustered_with_nucl"/>
    <property type="match status" value="1"/>
</dbReference>
<keyword evidence="2" id="KW-0949">S-adenosyl-L-methionine</keyword>
<dbReference type="InterPro" id="IPR007197">
    <property type="entry name" value="rSAM"/>
</dbReference>